<name>A0ABQ8UVW4_9EUKA</name>
<accession>A0ABQ8UVW4</accession>
<keyword evidence="1" id="KW-0732">Signal</keyword>
<keyword evidence="3" id="KW-1185">Reference proteome</keyword>
<proteinExistence type="predicted"/>
<gene>
    <name evidence="2" type="ORF">PAPYR_273</name>
</gene>
<comment type="caution">
    <text evidence="2">The sequence shown here is derived from an EMBL/GenBank/DDBJ whole genome shotgun (WGS) entry which is preliminary data.</text>
</comment>
<feature type="chain" id="PRO_5045199676" evidence="1">
    <location>
        <begin position="18"/>
        <end position="212"/>
    </location>
</feature>
<evidence type="ECO:0000256" key="1">
    <source>
        <dbReference type="SAM" id="SignalP"/>
    </source>
</evidence>
<dbReference type="Proteomes" id="UP001141327">
    <property type="component" value="Unassembled WGS sequence"/>
</dbReference>
<feature type="signal peptide" evidence="1">
    <location>
        <begin position="1"/>
        <end position="17"/>
    </location>
</feature>
<protein>
    <submittedName>
        <fullName evidence="2">Uncharacterized protein</fullName>
    </submittedName>
</protein>
<dbReference type="EMBL" id="JAPMOS010000001">
    <property type="protein sequence ID" value="KAJ4463028.1"/>
    <property type="molecule type" value="Genomic_DNA"/>
</dbReference>
<sequence>MLLLLILFVSSCYAGQSARINSAMMDALFLTSDQLANQSDDGTEDPLSGPAIMFRPGNRPTRMWIGEDNWAWDRYSGRRYYPGLEYNWLPPPVQRSVPEPAGGPALIVPVSPPNPLAQSRYYYQPNPPPPQPMPMRGSCGGGFGGACGGGPAYSGLGAYDEGSFYGAGEPISPYRGEVGYGGVAFMSPYAAAKPYGYGGFRPRGMLRACFPY</sequence>
<reference evidence="2" key="1">
    <citation type="journal article" date="2022" name="bioRxiv">
        <title>Genomics of Preaxostyla Flagellates Illuminates Evolutionary Transitions and the Path Towards Mitochondrial Loss.</title>
        <authorList>
            <person name="Novak L.V.F."/>
            <person name="Treitli S.C."/>
            <person name="Pyrih J."/>
            <person name="Halakuc P."/>
            <person name="Pipaliya S.V."/>
            <person name="Vacek V."/>
            <person name="Brzon O."/>
            <person name="Soukal P."/>
            <person name="Eme L."/>
            <person name="Dacks J.B."/>
            <person name="Karnkowska A."/>
            <person name="Elias M."/>
            <person name="Hampl V."/>
        </authorList>
    </citation>
    <scope>NUCLEOTIDE SEQUENCE</scope>
    <source>
        <strain evidence="2">RCP-MX</strain>
    </source>
</reference>
<evidence type="ECO:0000313" key="2">
    <source>
        <dbReference type="EMBL" id="KAJ4463028.1"/>
    </source>
</evidence>
<evidence type="ECO:0000313" key="3">
    <source>
        <dbReference type="Proteomes" id="UP001141327"/>
    </source>
</evidence>
<organism evidence="2 3">
    <name type="scientific">Paratrimastix pyriformis</name>
    <dbReference type="NCBI Taxonomy" id="342808"/>
    <lineage>
        <taxon>Eukaryota</taxon>
        <taxon>Metamonada</taxon>
        <taxon>Preaxostyla</taxon>
        <taxon>Paratrimastigidae</taxon>
        <taxon>Paratrimastix</taxon>
    </lineage>
</organism>